<keyword evidence="1" id="KW-0812">Transmembrane</keyword>
<dbReference type="GO" id="GO:0016020">
    <property type="term" value="C:membrane"/>
    <property type="evidence" value="ECO:0007669"/>
    <property type="project" value="InterPro"/>
</dbReference>
<keyword evidence="1" id="KW-1133">Transmembrane helix</keyword>
<dbReference type="InterPro" id="IPR003425">
    <property type="entry name" value="CCB3/YggT"/>
</dbReference>
<proteinExistence type="predicted"/>
<evidence type="ECO:0008006" key="4">
    <source>
        <dbReference type="Google" id="ProtNLM"/>
    </source>
</evidence>
<protein>
    <recommendedName>
        <fullName evidence="4">YggT family protein</fullName>
    </recommendedName>
</protein>
<keyword evidence="1" id="KW-0472">Membrane</keyword>
<gene>
    <name evidence="2" type="primary">yggT</name>
    <name evidence="2" type="ORF">PA7_42060</name>
</gene>
<comment type="caution">
    <text evidence="2">The sequence shown here is derived from an EMBL/GenBank/DDBJ whole genome shotgun (WGS) entry which is preliminary data.</text>
</comment>
<evidence type="ECO:0000313" key="3">
    <source>
        <dbReference type="Proteomes" id="UP000321328"/>
    </source>
</evidence>
<keyword evidence="3" id="KW-1185">Reference proteome</keyword>
<feature type="transmembrane region" description="Helical" evidence="1">
    <location>
        <begin position="7"/>
        <end position="25"/>
    </location>
</feature>
<dbReference type="EMBL" id="BJVI01000068">
    <property type="protein sequence ID" value="GEL20369.1"/>
    <property type="molecule type" value="Genomic_DNA"/>
</dbReference>
<accession>A0A511D6F5</accession>
<reference evidence="2 3" key="1">
    <citation type="submission" date="2019-07" db="EMBL/GenBank/DDBJ databases">
        <title>Whole genome shotgun sequence of Pseudonocardia asaccharolytica NBRC 16224.</title>
        <authorList>
            <person name="Hosoyama A."/>
            <person name="Uohara A."/>
            <person name="Ohji S."/>
            <person name="Ichikawa N."/>
        </authorList>
    </citation>
    <scope>NUCLEOTIDE SEQUENCE [LARGE SCALE GENOMIC DNA]</scope>
    <source>
        <strain evidence="2 3">NBRC 16224</strain>
    </source>
</reference>
<dbReference type="Pfam" id="PF02325">
    <property type="entry name" value="CCB3_YggT"/>
    <property type="match status" value="1"/>
</dbReference>
<name>A0A511D6F5_9PSEU</name>
<evidence type="ECO:0000313" key="2">
    <source>
        <dbReference type="EMBL" id="GEL20369.1"/>
    </source>
</evidence>
<dbReference type="OrthoDB" id="3216131at2"/>
<evidence type="ECO:0000256" key="1">
    <source>
        <dbReference type="SAM" id="Phobius"/>
    </source>
</evidence>
<sequence length="92" mass="9915">MGTAGMVLGWLLLAFEVVLIARLVVDWAGVLVGSGGGWQRQARRVTHTVTEPVLAPVRRVLRPVQVGPVAIDLALPVVFILVVVLRAIVVTW</sequence>
<feature type="transmembrane region" description="Helical" evidence="1">
    <location>
        <begin position="69"/>
        <end position="89"/>
    </location>
</feature>
<dbReference type="STRING" id="1123024.GCA_000423625_02810"/>
<dbReference type="AlphaFoldDB" id="A0A511D6F5"/>
<dbReference type="RefSeq" id="WP_028930532.1">
    <property type="nucleotide sequence ID" value="NZ_AUII01000012.1"/>
</dbReference>
<organism evidence="2 3">
    <name type="scientific">Pseudonocardia asaccharolytica DSM 44247 = NBRC 16224</name>
    <dbReference type="NCBI Taxonomy" id="1123024"/>
    <lineage>
        <taxon>Bacteria</taxon>
        <taxon>Bacillati</taxon>
        <taxon>Actinomycetota</taxon>
        <taxon>Actinomycetes</taxon>
        <taxon>Pseudonocardiales</taxon>
        <taxon>Pseudonocardiaceae</taxon>
        <taxon>Pseudonocardia</taxon>
    </lineage>
</organism>
<dbReference type="Proteomes" id="UP000321328">
    <property type="component" value="Unassembled WGS sequence"/>
</dbReference>